<protein>
    <submittedName>
        <fullName evidence="1">Uncharacterized protein</fullName>
    </submittedName>
</protein>
<dbReference type="Proteomes" id="UP000774326">
    <property type="component" value="Unassembled WGS sequence"/>
</dbReference>
<dbReference type="EMBL" id="JAEUBG010004766">
    <property type="protein sequence ID" value="KAH3680278.1"/>
    <property type="molecule type" value="Genomic_DNA"/>
</dbReference>
<comment type="caution">
    <text evidence="1">The sequence shown here is derived from an EMBL/GenBank/DDBJ whole genome shotgun (WGS) entry which is preliminary data.</text>
</comment>
<feature type="non-terminal residue" evidence="1">
    <location>
        <position position="1"/>
    </location>
</feature>
<sequence>NIKYDSNLKEVKINTYGWLTDGGKFEAWKPNCGPRAFYNSLDLQIHCDYYCGPFSYIGLRLVVSPLEGWPGLEEYLSENYGSWRDRLRLIWGSKK</sequence>
<evidence type="ECO:0000313" key="1">
    <source>
        <dbReference type="EMBL" id="KAH3680278.1"/>
    </source>
</evidence>
<gene>
    <name evidence="1" type="ORF">WICPIJ_008348</name>
</gene>
<name>A0A9P8PXI4_WICPI</name>
<proteinExistence type="predicted"/>
<keyword evidence="2" id="KW-1185">Reference proteome</keyword>
<organism evidence="1 2">
    <name type="scientific">Wickerhamomyces pijperi</name>
    <name type="common">Yeast</name>
    <name type="synonym">Pichia pijperi</name>
    <dbReference type="NCBI Taxonomy" id="599730"/>
    <lineage>
        <taxon>Eukaryota</taxon>
        <taxon>Fungi</taxon>
        <taxon>Dikarya</taxon>
        <taxon>Ascomycota</taxon>
        <taxon>Saccharomycotina</taxon>
        <taxon>Saccharomycetes</taxon>
        <taxon>Phaffomycetales</taxon>
        <taxon>Wickerhamomycetaceae</taxon>
        <taxon>Wickerhamomyces</taxon>
    </lineage>
</organism>
<dbReference type="AlphaFoldDB" id="A0A9P8PXI4"/>
<reference evidence="1" key="2">
    <citation type="submission" date="2021-01" db="EMBL/GenBank/DDBJ databases">
        <authorList>
            <person name="Schikora-Tamarit M.A."/>
        </authorList>
    </citation>
    <scope>NUCLEOTIDE SEQUENCE</scope>
    <source>
        <strain evidence="1">CBS2887</strain>
    </source>
</reference>
<evidence type="ECO:0000313" key="2">
    <source>
        <dbReference type="Proteomes" id="UP000774326"/>
    </source>
</evidence>
<reference evidence="1" key="1">
    <citation type="journal article" date="2021" name="Open Biol.">
        <title>Shared evolutionary footprints suggest mitochondrial oxidative damage underlies multiple complex I losses in fungi.</title>
        <authorList>
            <person name="Schikora-Tamarit M.A."/>
            <person name="Marcet-Houben M."/>
            <person name="Nosek J."/>
            <person name="Gabaldon T."/>
        </authorList>
    </citation>
    <scope>NUCLEOTIDE SEQUENCE</scope>
    <source>
        <strain evidence="1">CBS2887</strain>
    </source>
</reference>
<accession>A0A9P8PXI4</accession>